<comment type="caution">
    <text evidence="6">The sequence shown here is derived from an EMBL/GenBank/DDBJ whole genome shotgun (WGS) entry which is preliminary data.</text>
</comment>
<evidence type="ECO:0000256" key="1">
    <source>
        <dbReference type="ARBA" id="ARBA00022692"/>
    </source>
</evidence>
<feature type="transmembrane region" description="Helical" evidence="4">
    <location>
        <begin position="242"/>
        <end position="262"/>
    </location>
</feature>
<evidence type="ECO:0000259" key="5">
    <source>
        <dbReference type="PROSITE" id="PS50850"/>
    </source>
</evidence>
<feature type="transmembrane region" description="Helical" evidence="4">
    <location>
        <begin position="12"/>
        <end position="29"/>
    </location>
</feature>
<feature type="transmembrane region" description="Helical" evidence="4">
    <location>
        <begin position="210"/>
        <end position="230"/>
    </location>
</feature>
<dbReference type="InterPro" id="IPR036259">
    <property type="entry name" value="MFS_trans_sf"/>
</dbReference>
<feature type="transmembrane region" description="Helical" evidence="4">
    <location>
        <begin position="73"/>
        <end position="91"/>
    </location>
</feature>
<dbReference type="InterPro" id="IPR052528">
    <property type="entry name" value="Sugar_transport-like"/>
</dbReference>
<dbReference type="Proteomes" id="UP000186670">
    <property type="component" value="Unassembled WGS sequence"/>
</dbReference>
<keyword evidence="2 4" id="KW-1133">Transmembrane helix</keyword>
<dbReference type="Gene3D" id="1.20.1250.20">
    <property type="entry name" value="MFS general substrate transporter like domains"/>
    <property type="match status" value="2"/>
</dbReference>
<proteinExistence type="predicted"/>
<dbReference type="PANTHER" id="PTHR23526:SF2">
    <property type="entry name" value="MAJOR FACILITATOR SUPERFAMILY (MFS) PROFILE DOMAIN-CONTAINING PROTEIN"/>
    <property type="match status" value="1"/>
</dbReference>
<keyword evidence="1 4" id="KW-0812">Transmembrane</keyword>
<evidence type="ECO:0000313" key="7">
    <source>
        <dbReference type="Proteomes" id="UP000186670"/>
    </source>
</evidence>
<evidence type="ECO:0000256" key="3">
    <source>
        <dbReference type="ARBA" id="ARBA00023136"/>
    </source>
</evidence>
<dbReference type="EMBL" id="MEZZ01000040">
    <property type="protein sequence ID" value="OGD68094.1"/>
    <property type="molecule type" value="Genomic_DNA"/>
</dbReference>
<evidence type="ECO:0000313" key="6">
    <source>
        <dbReference type="EMBL" id="OGD68094.1"/>
    </source>
</evidence>
<gene>
    <name evidence="6" type="ORF">A2811_03130</name>
</gene>
<reference evidence="6 7" key="1">
    <citation type="journal article" date="2016" name="Nat. Commun.">
        <title>Thousands of microbial genomes shed light on interconnected biogeochemical processes in an aquifer system.</title>
        <authorList>
            <person name="Anantharaman K."/>
            <person name="Brown C.T."/>
            <person name="Hug L.A."/>
            <person name="Sharon I."/>
            <person name="Castelle C.J."/>
            <person name="Probst A.J."/>
            <person name="Thomas B.C."/>
            <person name="Singh A."/>
            <person name="Wilkins M.J."/>
            <person name="Karaoz U."/>
            <person name="Brodie E.L."/>
            <person name="Williams K.H."/>
            <person name="Hubbard S.S."/>
            <person name="Banfield J.F."/>
        </authorList>
    </citation>
    <scope>NUCLEOTIDE SEQUENCE [LARGE SCALE GENOMIC DNA]</scope>
</reference>
<dbReference type="PROSITE" id="PS50850">
    <property type="entry name" value="MFS"/>
    <property type="match status" value="1"/>
</dbReference>
<accession>A0A1F5ELJ8</accession>
<feature type="transmembrane region" description="Helical" evidence="4">
    <location>
        <begin position="134"/>
        <end position="154"/>
    </location>
</feature>
<feature type="transmembrane region" description="Helical" evidence="4">
    <location>
        <begin position="97"/>
        <end position="122"/>
    </location>
</feature>
<dbReference type="PANTHER" id="PTHR23526">
    <property type="entry name" value="INTEGRAL MEMBRANE TRANSPORT PROTEIN-RELATED"/>
    <property type="match status" value="1"/>
</dbReference>
<feature type="domain" description="Major facilitator superfamily (MFS) profile" evidence="5">
    <location>
        <begin position="8"/>
        <end position="387"/>
    </location>
</feature>
<feature type="transmembrane region" description="Helical" evidence="4">
    <location>
        <begin position="274"/>
        <end position="292"/>
    </location>
</feature>
<dbReference type="Pfam" id="PF07690">
    <property type="entry name" value="MFS_1"/>
    <property type="match status" value="1"/>
</dbReference>
<dbReference type="InterPro" id="IPR011701">
    <property type="entry name" value="MFS"/>
</dbReference>
<name>A0A1F5ELJ8_9BACT</name>
<feature type="transmembrane region" description="Helical" evidence="4">
    <location>
        <begin position="344"/>
        <end position="377"/>
    </location>
</feature>
<dbReference type="AlphaFoldDB" id="A0A1F5ELJ8"/>
<evidence type="ECO:0000256" key="4">
    <source>
        <dbReference type="SAM" id="Phobius"/>
    </source>
</evidence>
<evidence type="ECO:0000256" key="2">
    <source>
        <dbReference type="ARBA" id="ARBA00022989"/>
    </source>
</evidence>
<dbReference type="GO" id="GO:0022857">
    <property type="term" value="F:transmembrane transporter activity"/>
    <property type="evidence" value="ECO:0007669"/>
    <property type="project" value="InterPro"/>
</dbReference>
<feature type="transmembrane region" description="Helical" evidence="4">
    <location>
        <begin position="41"/>
        <end position="61"/>
    </location>
</feature>
<protein>
    <recommendedName>
        <fullName evidence="5">Major facilitator superfamily (MFS) profile domain-containing protein</fullName>
    </recommendedName>
</protein>
<keyword evidence="3 4" id="KW-0472">Membrane</keyword>
<dbReference type="InterPro" id="IPR020846">
    <property type="entry name" value="MFS_dom"/>
</dbReference>
<organism evidence="6 7">
    <name type="scientific">Candidatus Campbellbacteria bacterium RIFCSPHIGHO2_01_FULL_34_10</name>
    <dbReference type="NCBI Taxonomy" id="1797577"/>
    <lineage>
        <taxon>Bacteria</taxon>
        <taxon>Candidatus Campbelliibacteriota</taxon>
    </lineage>
</organism>
<sequence>MMIPKKQKITSIFLLGFIFSFSLAIPTYVNSTFLNNYVSEGFVGVFYIISSIFTLLLMMSAGKILQKIGNYKTMIYALFINIISLVSLVVWDNFFVVITALTLHLVIVALIAFNIDVFLEAFSEDSSTGKIRGTYLSFNNLAWLISPMISGFILINNEYWKIYLFSGILTIPILYLIIRNLKNFEDPKYVKTNIWDTLKIIFNKPNVSKIFWAHFLLRFFYSWMIIYMPIYLHEYIGFDWSTIGIVFTMMLLPFVILEIPLGKLADEKIGEKEILNFGFLITGITTAMLTFITSNSIILWGLLLFMTRVGASMIEIASESYFFKKIDGNDTNILNVFRMTGPSAYILGPLTASILLMFIEINYLFVILGVFVTIGGIAREMTLEDTK</sequence>
<dbReference type="SUPFAM" id="SSF103473">
    <property type="entry name" value="MFS general substrate transporter"/>
    <property type="match status" value="1"/>
</dbReference>
<feature type="transmembrane region" description="Helical" evidence="4">
    <location>
        <begin position="160"/>
        <end position="178"/>
    </location>
</feature>